<dbReference type="EMBL" id="JBHSRS010000084">
    <property type="protein sequence ID" value="MFC6284196.1"/>
    <property type="molecule type" value="Genomic_DNA"/>
</dbReference>
<keyword evidence="2" id="KW-1185">Reference proteome</keyword>
<reference evidence="2" key="1">
    <citation type="journal article" date="2019" name="Int. J. Syst. Evol. Microbiol.">
        <title>The Global Catalogue of Microorganisms (GCM) 10K type strain sequencing project: providing services to taxonomists for standard genome sequencing and annotation.</title>
        <authorList>
            <consortium name="The Broad Institute Genomics Platform"/>
            <consortium name="The Broad Institute Genome Sequencing Center for Infectious Disease"/>
            <person name="Wu L."/>
            <person name="Ma J."/>
        </authorList>
    </citation>
    <scope>NUCLEOTIDE SEQUENCE [LARGE SCALE GENOMIC DNA]</scope>
    <source>
        <strain evidence="2">CCUG 39402</strain>
    </source>
</reference>
<accession>A0ABW1U693</accession>
<gene>
    <name evidence="1" type="ORF">ACFQND_23460</name>
</gene>
<dbReference type="RefSeq" id="WP_371439954.1">
    <property type="nucleotide sequence ID" value="NZ_JBHSRS010000084.1"/>
</dbReference>
<sequence length="151" mass="16812">MQIQRNQPDVRATVCQSQALFLALRIRSLEAVTDQLFAAEYDPDAGDAALFWALPEYDLFHDAAYACGFVCNDLAPDYPVDEANTRPFSKLSREPFDGLRHYVHTMLRAERSNRADGYFSPVCSAIQSGALGLVAQRLTSDDSLYANDAQQ</sequence>
<evidence type="ECO:0000313" key="1">
    <source>
        <dbReference type="EMBL" id="MFC6284196.1"/>
    </source>
</evidence>
<organism evidence="1 2">
    <name type="scientific">Polaromonas aquatica</name>
    <dbReference type="NCBI Taxonomy" id="332657"/>
    <lineage>
        <taxon>Bacteria</taxon>
        <taxon>Pseudomonadati</taxon>
        <taxon>Pseudomonadota</taxon>
        <taxon>Betaproteobacteria</taxon>
        <taxon>Burkholderiales</taxon>
        <taxon>Comamonadaceae</taxon>
        <taxon>Polaromonas</taxon>
    </lineage>
</organism>
<comment type="caution">
    <text evidence="1">The sequence shown here is derived from an EMBL/GenBank/DDBJ whole genome shotgun (WGS) entry which is preliminary data.</text>
</comment>
<proteinExistence type="predicted"/>
<name>A0ABW1U693_9BURK</name>
<evidence type="ECO:0000313" key="2">
    <source>
        <dbReference type="Proteomes" id="UP001596270"/>
    </source>
</evidence>
<dbReference type="Proteomes" id="UP001596270">
    <property type="component" value="Unassembled WGS sequence"/>
</dbReference>
<protein>
    <submittedName>
        <fullName evidence="1">Uncharacterized protein</fullName>
    </submittedName>
</protein>